<sequence>MEKQASHLLSPHLRREEAYADEHIRPRRLQDYIGQPVVREQMEIFIHAARHRGDALDHVLIFGPPGLGKTTLSHIIAHEMGANLRQTSGPVLEKAGDLAALLTNLEPHDVLFIDEIHRLSPVVEEILYPALEDFQLDIMIGDGPAARSIKLDLPPFTLVGATTRAGLLTSPLRDRFGIVQRLEFYNVDDLAYIVQRASTIIGASIDTEGAQEIARRSRGTPRIANRLLRRVRDYVQVKGNGLIDRDMADKALNMLNVDHQGFDHMDRRLLLAVMEKFDGGPVGVDSLAAAIGEERGTIEDVLEPFLIQQGFLMRTPRGRVATRRAWQHFGLNIPAHLNLAGNNTDQEGTSLDLFE</sequence>
<dbReference type="NCBIfam" id="TIGR00635">
    <property type="entry name" value="ruvB"/>
    <property type="match status" value="1"/>
</dbReference>
<dbReference type="InterPro" id="IPR036388">
    <property type="entry name" value="WH-like_DNA-bd_sf"/>
</dbReference>
<evidence type="ECO:0000256" key="1">
    <source>
        <dbReference type="ARBA" id="ARBA00022490"/>
    </source>
</evidence>
<feature type="region of interest" description="Small ATPAse domain (RuvB-S)" evidence="9">
    <location>
        <begin position="186"/>
        <end position="256"/>
    </location>
</feature>
<feature type="binding site" evidence="9">
    <location>
        <position position="222"/>
    </location>
    <ligand>
        <name>ATP</name>
        <dbReference type="ChEBI" id="CHEBI:30616"/>
    </ligand>
</feature>
<dbReference type="Pfam" id="PF05491">
    <property type="entry name" value="WHD_RuvB"/>
    <property type="match status" value="1"/>
</dbReference>
<feature type="binding site" evidence="9">
    <location>
        <position position="314"/>
    </location>
    <ligand>
        <name>DNA</name>
        <dbReference type="ChEBI" id="CHEBI:16991"/>
    </ligand>
</feature>
<feature type="binding site" evidence="9">
    <location>
        <position position="66"/>
    </location>
    <ligand>
        <name>ATP</name>
        <dbReference type="ChEBI" id="CHEBI:30616"/>
    </ligand>
</feature>
<dbReference type="SUPFAM" id="SSF52540">
    <property type="entry name" value="P-loop containing nucleoside triphosphate hydrolases"/>
    <property type="match status" value="1"/>
</dbReference>
<feature type="binding site" evidence="9">
    <location>
        <position position="25"/>
    </location>
    <ligand>
        <name>ATP</name>
        <dbReference type="ChEBI" id="CHEBI:30616"/>
    </ligand>
</feature>
<feature type="binding site" evidence="9">
    <location>
        <position position="175"/>
    </location>
    <ligand>
        <name>ATP</name>
        <dbReference type="ChEBI" id="CHEBI:30616"/>
    </ligand>
</feature>
<comment type="domain">
    <text evidence="9">Has 3 domains, the large (RuvB-L) and small ATPase (RuvB-S) domains and the C-terminal head (RuvB-H) domain. The head domain binds DNA, while the ATPase domains jointly bind ATP, ADP or are empty depending on the state of the subunit in the translocation cycle. During a single DNA translocation step the structure of each domain remains the same, but their relative positions change.</text>
</comment>
<evidence type="ECO:0000256" key="3">
    <source>
        <dbReference type="ARBA" id="ARBA00022763"/>
    </source>
</evidence>
<feature type="binding site" evidence="9">
    <location>
        <position position="295"/>
    </location>
    <ligand>
        <name>DNA</name>
        <dbReference type="ChEBI" id="CHEBI:16991"/>
    </ligand>
</feature>
<dbReference type="Proteomes" id="UP000672039">
    <property type="component" value="Chromosome"/>
</dbReference>
<feature type="binding site" evidence="9">
    <location>
        <position position="71"/>
    </location>
    <ligand>
        <name>ATP</name>
        <dbReference type="ChEBI" id="CHEBI:30616"/>
    </ligand>
</feature>
<comment type="subunit">
    <text evidence="9">Homohexamer. Forms an RuvA(8)-RuvB(12)-Holliday junction (HJ) complex. HJ DNA is sandwiched between 2 RuvA tetramers; dsDNA enters through RuvA and exits via RuvB. An RuvB hexamer assembles on each DNA strand where it exits the tetramer. Each RuvB hexamer is contacted by two RuvA subunits (via domain III) on 2 adjacent RuvB subunits; this complex drives branch migration. In the full resolvosome a probable DNA-RuvA(4)-RuvB(12)-RuvC(2) complex forms which resolves the HJ.</text>
</comment>
<comment type="function">
    <text evidence="9">The RuvA-RuvB-RuvC complex processes Holliday junction (HJ) DNA during genetic recombination and DNA repair, while the RuvA-RuvB complex plays an important role in the rescue of blocked DNA replication forks via replication fork reversal (RFR). RuvA specifically binds to HJ cruciform DNA, conferring on it an open structure. The RuvB hexamer acts as an ATP-dependent pump, pulling dsDNA into and through the RuvAB complex. RuvB forms 2 homohexamers on either side of HJ DNA bound by 1 or 2 RuvA tetramers; 4 subunits per hexamer contact DNA at a time. Coordinated motions by a converter formed by DNA-disengaged RuvB subunits stimulates ATP hydrolysis and nucleotide exchange. Immobilization of the converter enables RuvB to convert the ATP-contained energy into a lever motion, pulling 2 nucleotides of DNA out of the RuvA tetramer per ATP hydrolyzed, thus driving DNA branch migration. The RuvB motors rotate together with the DNA substrate, which together with the progressing nucleotide cycle form the mechanistic basis for DNA recombination by continuous HJ branch migration. Branch migration allows RuvC to scan DNA until it finds its consensus sequence, where it cleaves and resolves cruciform DNA.</text>
</comment>
<dbReference type="InterPro" id="IPR003593">
    <property type="entry name" value="AAA+_ATPase"/>
</dbReference>
<feature type="domain" description="AAA+ ATPase" evidence="10">
    <location>
        <begin position="55"/>
        <end position="182"/>
    </location>
</feature>
<feature type="binding site" evidence="9">
    <location>
        <begin position="132"/>
        <end position="134"/>
    </location>
    <ligand>
        <name>ATP</name>
        <dbReference type="ChEBI" id="CHEBI:30616"/>
    </ligand>
</feature>
<dbReference type="PANTHER" id="PTHR42848:SF1">
    <property type="entry name" value="HOLLIDAY JUNCTION BRANCH MIGRATION COMPLEX SUBUNIT RUVB"/>
    <property type="match status" value="1"/>
</dbReference>
<comment type="catalytic activity">
    <reaction evidence="9">
        <text>ATP + H2O = ADP + phosphate + H(+)</text>
        <dbReference type="Rhea" id="RHEA:13065"/>
        <dbReference type="ChEBI" id="CHEBI:15377"/>
        <dbReference type="ChEBI" id="CHEBI:15378"/>
        <dbReference type="ChEBI" id="CHEBI:30616"/>
        <dbReference type="ChEBI" id="CHEBI:43474"/>
        <dbReference type="ChEBI" id="CHEBI:456216"/>
    </reaction>
</comment>
<accession>A0ABX7WP33</accession>
<dbReference type="InterPro" id="IPR041445">
    <property type="entry name" value="AAA_lid_4"/>
</dbReference>
<reference evidence="11 12" key="1">
    <citation type="submission" date="2021-04" db="EMBL/GenBank/DDBJ databases">
        <title>Genomics, taxonomy and metabolism of representatives of sulfur bacteria of the genus Thiothrix: Thiothrix fructosivorans QT, Thiothrix unzii A1T and three new species, Thiothrix subterranea sp. nov., Thiothrix litoralis sp. nov. and 'Candidatus Thiothrix anitrata' sp. nov.</title>
        <authorList>
            <person name="Ravin N.V."/>
            <person name="Smolyakov D."/>
            <person name="Rudenko T.S."/>
            <person name="Mardanov A.V."/>
            <person name="Beletsky A.V."/>
            <person name="Markov N.D."/>
            <person name="Fomenkov A.I."/>
            <person name="Roberts R.J."/>
            <person name="Karnachuk O.V."/>
            <person name="Novikov A."/>
            <person name="Grabovich M.Y."/>
        </authorList>
    </citation>
    <scope>NUCLEOTIDE SEQUENCE [LARGE SCALE GENOMIC DNA]</scope>
    <source>
        <strain evidence="11 12">AS</strain>
    </source>
</reference>
<comment type="caution">
    <text evidence="9">Lacks conserved residue(s) required for the propagation of feature annotation.</text>
</comment>
<evidence type="ECO:0000256" key="6">
    <source>
        <dbReference type="ARBA" id="ARBA00023125"/>
    </source>
</evidence>
<keyword evidence="8 9" id="KW-0234">DNA repair</keyword>
<evidence type="ECO:0000256" key="2">
    <source>
        <dbReference type="ARBA" id="ARBA00022741"/>
    </source>
</evidence>
<evidence type="ECO:0000313" key="12">
    <source>
        <dbReference type="Proteomes" id="UP000672039"/>
    </source>
</evidence>
<keyword evidence="12" id="KW-1185">Reference proteome</keyword>
<dbReference type="InterPro" id="IPR027417">
    <property type="entry name" value="P-loop_NTPase"/>
</dbReference>
<feature type="binding site" evidence="9">
    <location>
        <position position="319"/>
    </location>
    <ligand>
        <name>DNA</name>
        <dbReference type="ChEBI" id="CHEBI:16991"/>
    </ligand>
</feature>
<feature type="region of interest" description="Head domain (RuvB-H)" evidence="9">
    <location>
        <begin position="259"/>
        <end position="355"/>
    </location>
</feature>
<keyword evidence="11" id="KW-0347">Helicase</keyword>
<keyword evidence="1 9" id="KW-0963">Cytoplasm</keyword>
<evidence type="ECO:0000259" key="10">
    <source>
        <dbReference type="SMART" id="SM00382"/>
    </source>
</evidence>
<keyword evidence="3 9" id="KW-0227">DNA damage</keyword>
<dbReference type="Gene3D" id="3.40.50.300">
    <property type="entry name" value="P-loop containing nucleotide triphosphate hydrolases"/>
    <property type="match status" value="1"/>
</dbReference>
<dbReference type="GO" id="GO:0003678">
    <property type="term" value="F:DNA helicase activity"/>
    <property type="evidence" value="ECO:0007669"/>
    <property type="project" value="UniProtKB-EC"/>
</dbReference>
<keyword evidence="4 9" id="KW-0378">Hydrolase</keyword>
<feature type="region of interest" description="Large ATPase domain (RuvB-L)" evidence="9">
    <location>
        <begin position="5"/>
        <end position="185"/>
    </location>
</feature>
<organism evidence="11 12">
    <name type="scientific">Thiothrix litoralis</name>
    <dbReference type="NCBI Taxonomy" id="2891210"/>
    <lineage>
        <taxon>Bacteria</taxon>
        <taxon>Pseudomonadati</taxon>
        <taxon>Pseudomonadota</taxon>
        <taxon>Gammaproteobacteria</taxon>
        <taxon>Thiotrichales</taxon>
        <taxon>Thiotrichaceae</taxon>
        <taxon>Thiothrix</taxon>
    </lineage>
</organism>
<evidence type="ECO:0000256" key="5">
    <source>
        <dbReference type="ARBA" id="ARBA00022840"/>
    </source>
</evidence>
<dbReference type="Pfam" id="PF17864">
    <property type="entry name" value="AAA_lid_4"/>
    <property type="match status" value="1"/>
</dbReference>
<dbReference type="Gene3D" id="1.10.10.10">
    <property type="entry name" value="Winged helix-like DNA-binding domain superfamily/Winged helix DNA-binding domain"/>
    <property type="match status" value="1"/>
</dbReference>
<dbReference type="GO" id="GO:0016787">
    <property type="term" value="F:hydrolase activity"/>
    <property type="evidence" value="ECO:0007669"/>
    <property type="project" value="UniProtKB-KW"/>
</dbReference>
<dbReference type="InterPro" id="IPR036390">
    <property type="entry name" value="WH_DNA-bd_sf"/>
</dbReference>
<dbReference type="Gene3D" id="1.10.8.60">
    <property type="match status" value="1"/>
</dbReference>
<feature type="binding site" evidence="9">
    <location>
        <position position="70"/>
    </location>
    <ligand>
        <name>Mg(2+)</name>
        <dbReference type="ChEBI" id="CHEBI:18420"/>
    </ligand>
</feature>
<proteinExistence type="inferred from homology"/>
<dbReference type="InterPro" id="IPR004605">
    <property type="entry name" value="DNA_helicase_Holl-junc_RuvB"/>
</dbReference>
<keyword evidence="7 9" id="KW-0233">DNA recombination</keyword>
<dbReference type="NCBIfam" id="NF000868">
    <property type="entry name" value="PRK00080.1"/>
    <property type="match status" value="1"/>
</dbReference>
<keyword evidence="5 9" id="KW-0067">ATP-binding</keyword>
<comment type="subcellular location">
    <subcellularLocation>
        <location evidence="9">Cytoplasm</location>
    </subcellularLocation>
</comment>
<evidence type="ECO:0000256" key="7">
    <source>
        <dbReference type="ARBA" id="ARBA00023172"/>
    </source>
</evidence>
<feature type="binding site" evidence="9">
    <location>
        <position position="69"/>
    </location>
    <ligand>
        <name>ATP</name>
        <dbReference type="ChEBI" id="CHEBI:30616"/>
    </ligand>
</feature>
<dbReference type="RefSeq" id="WP_210221555.1">
    <property type="nucleotide sequence ID" value="NZ_CP072801.1"/>
</dbReference>
<keyword evidence="6 9" id="KW-0238">DNA-binding</keyword>
<dbReference type="PANTHER" id="PTHR42848">
    <property type="match status" value="1"/>
</dbReference>
<dbReference type="HAMAP" id="MF_00016">
    <property type="entry name" value="DNA_HJ_migration_RuvB"/>
    <property type="match status" value="1"/>
</dbReference>
<name>A0ABX7WP33_9GAMM</name>
<comment type="similarity">
    <text evidence="9">Belongs to the RuvB family.</text>
</comment>
<feature type="binding site" evidence="9">
    <location>
        <position position="24"/>
    </location>
    <ligand>
        <name>ATP</name>
        <dbReference type="ChEBI" id="CHEBI:30616"/>
    </ligand>
</feature>
<dbReference type="InterPro" id="IPR008824">
    <property type="entry name" value="RuvB-like_N"/>
</dbReference>
<gene>
    <name evidence="9 11" type="primary">ruvB</name>
    <name evidence="11" type="ORF">J9253_14090</name>
</gene>
<evidence type="ECO:0000313" key="11">
    <source>
        <dbReference type="EMBL" id="QTR45127.1"/>
    </source>
</evidence>
<dbReference type="Pfam" id="PF05496">
    <property type="entry name" value="RuvB_N"/>
    <property type="match status" value="1"/>
</dbReference>
<dbReference type="SUPFAM" id="SSF46785">
    <property type="entry name" value="Winged helix' DNA-binding domain"/>
    <property type="match status" value="1"/>
</dbReference>
<keyword evidence="2 9" id="KW-0547">Nucleotide-binding</keyword>
<dbReference type="CDD" id="cd00009">
    <property type="entry name" value="AAA"/>
    <property type="match status" value="1"/>
</dbReference>
<dbReference type="EMBL" id="CP072801">
    <property type="protein sequence ID" value="QTR45127.1"/>
    <property type="molecule type" value="Genomic_DNA"/>
</dbReference>
<dbReference type="InterPro" id="IPR008823">
    <property type="entry name" value="RuvB_wg_C"/>
</dbReference>
<evidence type="ECO:0000256" key="8">
    <source>
        <dbReference type="ARBA" id="ARBA00023204"/>
    </source>
</evidence>
<dbReference type="SMART" id="SM00382">
    <property type="entry name" value="AAA"/>
    <property type="match status" value="1"/>
</dbReference>
<protein>
    <recommendedName>
        <fullName evidence="9">Holliday junction branch migration complex subunit RuvB</fullName>
        <ecNumber evidence="9">3.6.4.-</ecNumber>
    </recommendedName>
</protein>
<dbReference type="EC" id="3.6.4.-" evidence="9"/>
<feature type="binding site" evidence="9">
    <location>
        <position position="185"/>
    </location>
    <ligand>
        <name>ATP</name>
        <dbReference type="ChEBI" id="CHEBI:30616"/>
    </ligand>
</feature>
<feature type="binding site" evidence="9">
    <location>
        <position position="70"/>
    </location>
    <ligand>
        <name>ATP</name>
        <dbReference type="ChEBI" id="CHEBI:30616"/>
    </ligand>
</feature>
<evidence type="ECO:0000256" key="4">
    <source>
        <dbReference type="ARBA" id="ARBA00022801"/>
    </source>
</evidence>
<evidence type="ECO:0000256" key="9">
    <source>
        <dbReference type="HAMAP-Rule" id="MF_00016"/>
    </source>
</evidence>